<feature type="transmembrane region" description="Helical" evidence="6">
    <location>
        <begin position="152"/>
        <end position="174"/>
    </location>
</feature>
<evidence type="ECO:0000313" key="9">
    <source>
        <dbReference type="Proteomes" id="UP000235672"/>
    </source>
</evidence>
<feature type="transmembrane region" description="Helical" evidence="6">
    <location>
        <begin position="410"/>
        <end position="433"/>
    </location>
</feature>
<evidence type="ECO:0000256" key="5">
    <source>
        <dbReference type="ARBA" id="ARBA00023136"/>
    </source>
</evidence>
<dbReference type="InterPro" id="IPR020846">
    <property type="entry name" value="MFS_dom"/>
</dbReference>
<dbReference type="PANTHER" id="PTHR43791:SF50">
    <property type="entry name" value="TRANSPORTER, PUTATIVE (AFU_ORTHOLOGUE AFUA_2G00840)-RELATED"/>
    <property type="match status" value="1"/>
</dbReference>
<dbReference type="GO" id="GO:0016020">
    <property type="term" value="C:membrane"/>
    <property type="evidence" value="ECO:0007669"/>
    <property type="project" value="UniProtKB-SubCell"/>
</dbReference>
<feature type="transmembrane region" description="Helical" evidence="6">
    <location>
        <begin position="343"/>
        <end position="366"/>
    </location>
</feature>
<dbReference type="InterPro" id="IPR036259">
    <property type="entry name" value="MFS_trans_sf"/>
</dbReference>
<evidence type="ECO:0000256" key="2">
    <source>
        <dbReference type="ARBA" id="ARBA00022448"/>
    </source>
</evidence>
<feature type="transmembrane region" description="Helical" evidence="6">
    <location>
        <begin position="288"/>
        <end position="306"/>
    </location>
</feature>
<comment type="subcellular location">
    <subcellularLocation>
        <location evidence="1">Membrane</location>
        <topology evidence="1">Multi-pass membrane protein</topology>
    </subcellularLocation>
</comment>
<organism evidence="8 9">
    <name type="scientific">Hyaloscypha hepaticicola</name>
    <dbReference type="NCBI Taxonomy" id="2082293"/>
    <lineage>
        <taxon>Eukaryota</taxon>
        <taxon>Fungi</taxon>
        <taxon>Dikarya</taxon>
        <taxon>Ascomycota</taxon>
        <taxon>Pezizomycotina</taxon>
        <taxon>Leotiomycetes</taxon>
        <taxon>Helotiales</taxon>
        <taxon>Hyaloscyphaceae</taxon>
        <taxon>Hyaloscypha</taxon>
    </lineage>
</organism>
<evidence type="ECO:0000259" key="7">
    <source>
        <dbReference type="PROSITE" id="PS50850"/>
    </source>
</evidence>
<reference evidence="8 9" key="1">
    <citation type="submission" date="2016-05" db="EMBL/GenBank/DDBJ databases">
        <title>A degradative enzymes factory behind the ericoid mycorrhizal symbiosis.</title>
        <authorList>
            <consortium name="DOE Joint Genome Institute"/>
            <person name="Martino E."/>
            <person name="Morin E."/>
            <person name="Grelet G."/>
            <person name="Kuo A."/>
            <person name="Kohler A."/>
            <person name="Daghino S."/>
            <person name="Barry K."/>
            <person name="Choi C."/>
            <person name="Cichocki N."/>
            <person name="Clum A."/>
            <person name="Copeland A."/>
            <person name="Hainaut M."/>
            <person name="Haridas S."/>
            <person name="Labutti K."/>
            <person name="Lindquist E."/>
            <person name="Lipzen A."/>
            <person name="Khouja H.-R."/>
            <person name="Murat C."/>
            <person name="Ohm R."/>
            <person name="Olson A."/>
            <person name="Spatafora J."/>
            <person name="Veneault-Fourrey C."/>
            <person name="Henrissat B."/>
            <person name="Grigoriev I."/>
            <person name="Martin F."/>
            <person name="Perotto S."/>
        </authorList>
    </citation>
    <scope>NUCLEOTIDE SEQUENCE [LARGE SCALE GENOMIC DNA]</scope>
    <source>
        <strain evidence="8 9">UAMH 7357</strain>
    </source>
</reference>
<accession>A0A2J6PIS6</accession>
<keyword evidence="3 6" id="KW-0812">Transmembrane</keyword>
<dbReference type="FunFam" id="1.20.1250.20:FF:000188">
    <property type="entry name" value="MFS general substrate transporter"/>
    <property type="match status" value="1"/>
</dbReference>
<name>A0A2J6PIS6_9HELO</name>
<dbReference type="Pfam" id="PF07690">
    <property type="entry name" value="MFS_1"/>
    <property type="match status" value="1"/>
</dbReference>
<keyword evidence="4 6" id="KW-1133">Transmembrane helix</keyword>
<dbReference type="Proteomes" id="UP000235672">
    <property type="component" value="Unassembled WGS sequence"/>
</dbReference>
<feature type="transmembrane region" description="Helical" evidence="6">
    <location>
        <begin position="220"/>
        <end position="240"/>
    </location>
</feature>
<feature type="transmembrane region" description="Helical" evidence="6">
    <location>
        <begin position="127"/>
        <end position="145"/>
    </location>
</feature>
<feature type="transmembrane region" description="Helical" evidence="6">
    <location>
        <begin position="378"/>
        <end position="398"/>
    </location>
</feature>
<feature type="domain" description="Major facilitator superfamily (MFS) profile" evidence="7">
    <location>
        <begin position="60"/>
        <end position="469"/>
    </location>
</feature>
<keyword evidence="5 6" id="KW-0472">Membrane</keyword>
<dbReference type="GO" id="GO:0022857">
    <property type="term" value="F:transmembrane transporter activity"/>
    <property type="evidence" value="ECO:0007669"/>
    <property type="project" value="InterPro"/>
</dbReference>
<dbReference type="EMBL" id="KZ613526">
    <property type="protein sequence ID" value="PMD13941.1"/>
    <property type="molecule type" value="Genomic_DNA"/>
</dbReference>
<dbReference type="PANTHER" id="PTHR43791">
    <property type="entry name" value="PERMEASE-RELATED"/>
    <property type="match status" value="1"/>
</dbReference>
<evidence type="ECO:0000256" key="6">
    <source>
        <dbReference type="SAM" id="Phobius"/>
    </source>
</evidence>
<evidence type="ECO:0000313" key="8">
    <source>
        <dbReference type="EMBL" id="PMD13941.1"/>
    </source>
</evidence>
<dbReference type="AlphaFoldDB" id="A0A2J6PIS6"/>
<keyword evidence="2" id="KW-0813">Transport</keyword>
<feature type="transmembrane region" description="Helical" evidence="6">
    <location>
        <begin position="186"/>
        <end position="208"/>
    </location>
</feature>
<keyword evidence="9" id="KW-1185">Reference proteome</keyword>
<evidence type="ECO:0000256" key="1">
    <source>
        <dbReference type="ARBA" id="ARBA00004141"/>
    </source>
</evidence>
<evidence type="ECO:0000256" key="3">
    <source>
        <dbReference type="ARBA" id="ARBA00022692"/>
    </source>
</evidence>
<feature type="transmembrane region" description="Helical" evidence="6">
    <location>
        <begin position="318"/>
        <end position="337"/>
    </location>
</feature>
<feature type="transmembrane region" description="Helical" evidence="6">
    <location>
        <begin position="97"/>
        <end position="115"/>
    </location>
</feature>
<dbReference type="OrthoDB" id="2985014at2759"/>
<gene>
    <name evidence="8" type="ORF">NA56DRAFT_665204</name>
</gene>
<sequence length="469" mass="52381">MSLPKTDSGSNSLNEAKDIKVPYAEGIAETETGIGTHGESAWVVDHHAERALCRKFDYRLLPVLAVMYLFNSLDKGNLGNAKTDGMEKDLHFKSNQYNIILCVFYVPFVLGAPPIAMLGKKFGPARVLPILMAAFGSFTLLAVAATNFPGMLVLRIFLGLSESAFFPLVIYYLTTFYRRGELARRLAIFYAASNIANAFAGLLAFGVFRIKNTCLFSWKYLFLIEGLLTCLFAIFAFYYLPANASSARFLNEEEKKLAHHRIQVDSSSVVNEKFNLSDSLKIFRQPTTYAFLAIEMCLVMLLILAFSSDFTRRRGPFIVLGFTFTFIGMIIYATIDVLHQKHIAYFATFMMCWGTSAPSVLLSTWYNNNVPHEGRRMVLTSVGVPLANLMGLVSSNMFTPASAPKYIPALATTAAFGATGALLAGLLSLYMIIDNKRRDHKLGRKMDMREVPTEMLRDGPSVPEFRWFL</sequence>
<protein>
    <submittedName>
        <fullName evidence="8">MFS general substrate transporter</fullName>
    </submittedName>
</protein>
<dbReference type="Gene3D" id="1.20.1250.20">
    <property type="entry name" value="MFS general substrate transporter like domains"/>
    <property type="match status" value="1"/>
</dbReference>
<evidence type="ECO:0000256" key="4">
    <source>
        <dbReference type="ARBA" id="ARBA00022989"/>
    </source>
</evidence>
<proteinExistence type="predicted"/>
<dbReference type="SUPFAM" id="SSF103473">
    <property type="entry name" value="MFS general substrate transporter"/>
    <property type="match status" value="1"/>
</dbReference>
<dbReference type="InterPro" id="IPR011701">
    <property type="entry name" value="MFS"/>
</dbReference>
<dbReference type="PROSITE" id="PS50850">
    <property type="entry name" value="MFS"/>
    <property type="match status" value="1"/>
</dbReference>